<dbReference type="Proteomes" id="UP001500466">
    <property type="component" value="Unassembled WGS sequence"/>
</dbReference>
<gene>
    <name evidence="2" type="ORF">GCM10023205_34630</name>
</gene>
<dbReference type="SUPFAM" id="SSF56059">
    <property type="entry name" value="Glutathione synthetase ATP-binding domain-like"/>
    <property type="match status" value="1"/>
</dbReference>
<dbReference type="Gene3D" id="3.40.50.720">
    <property type="entry name" value="NAD(P)-binding Rossmann-like Domain"/>
    <property type="match status" value="1"/>
</dbReference>
<dbReference type="RefSeq" id="WP_345676400.1">
    <property type="nucleotide sequence ID" value="NZ_BAABHS010000011.1"/>
</dbReference>
<dbReference type="PANTHER" id="PTHR42793:SF1">
    <property type="entry name" value="PEPTIDYL-LYSINE N-ACETYLTRANSFERASE PATZ"/>
    <property type="match status" value="1"/>
</dbReference>
<dbReference type="InterPro" id="IPR016102">
    <property type="entry name" value="Succinyl-CoA_synth-like"/>
</dbReference>
<dbReference type="InterPro" id="IPR013815">
    <property type="entry name" value="ATP_grasp_subdomain_1"/>
</dbReference>
<organism evidence="2 3">
    <name type="scientific">Yinghuangia aomiensis</name>
    <dbReference type="NCBI Taxonomy" id="676205"/>
    <lineage>
        <taxon>Bacteria</taxon>
        <taxon>Bacillati</taxon>
        <taxon>Actinomycetota</taxon>
        <taxon>Actinomycetes</taxon>
        <taxon>Kitasatosporales</taxon>
        <taxon>Streptomycetaceae</taxon>
        <taxon>Yinghuangia</taxon>
    </lineage>
</organism>
<accession>A0ABP9HC88</accession>
<dbReference type="Gene3D" id="3.30.470.20">
    <property type="entry name" value="ATP-grasp fold, B domain"/>
    <property type="match status" value="1"/>
</dbReference>
<dbReference type="SUPFAM" id="SSF51735">
    <property type="entry name" value="NAD(P)-binding Rossmann-fold domains"/>
    <property type="match status" value="1"/>
</dbReference>
<comment type="caution">
    <text evidence="2">The sequence shown here is derived from an EMBL/GenBank/DDBJ whole genome shotgun (WGS) entry which is preliminary data.</text>
</comment>
<dbReference type="Pfam" id="PF13380">
    <property type="entry name" value="CoA_binding_2"/>
    <property type="match status" value="1"/>
</dbReference>
<name>A0ABP9HC88_9ACTN</name>
<dbReference type="SUPFAM" id="SSF52210">
    <property type="entry name" value="Succinyl-CoA synthetase domains"/>
    <property type="match status" value="2"/>
</dbReference>
<dbReference type="Pfam" id="PF13607">
    <property type="entry name" value="Succ_CoA_lig"/>
    <property type="match status" value="1"/>
</dbReference>
<dbReference type="InterPro" id="IPR036291">
    <property type="entry name" value="NAD(P)-bd_dom_sf"/>
</dbReference>
<feature type="domain" description="CoA-binding" evidence="1">
    <location>
        <begin position="242"/>
        <end position="336"/>
    </location>
</feature>
<evidence type="ECO:0000259" key="1">
    <source>
        <dbReference type="SMART" id="SM00881"/>
    </source>
</evidence>
<evidence type="ECO:0000313" key="3">
    <source>
        <dbReference type="Proteomes" id="UP001500466"/>
    </source>
</evidence>
<keyword evidence="3" id="KW-1185">Reference proteome</keyword>
<protein>
    <recommendedName>
        <fullName evidence="1">CoA-binding domain-containing protein</fullName>
    </recommendedName>
</protein>
<dbReference type="Gene3D" id="3.30.1490.20">
    <property type="entry name" value="ATP-grasp fold, A domain"/>
    <property type="match status" value="1"/>
</dbReference>
<dbReference type="Gene3D" id="3.40.50.261">
    <property type="entry name" value="Succinyl-CoA synthetase domains"/>
    <property type="match status" value="2"/>
</dbReference>
<dbReference type="Pfam" id="PF13549">
    <property type="entry name" value="ATP-grasp_5"/>
    <property type="match status" value="1"/>
</dbReference>
<dbReference type="PANTHER" id="PTHR42793">
    <property type="entry name" value="COA BINDING DOMAIN CONTAINING PROTEIN"/>
    <property type="match status" value="1"/>
</dbReference>
<dbReference type="EMBL" id="BAABHS010000011">
    <property type="protein sequence ID" value="GAA4966998.1"/>
    <property type="molecule type" value="Genomic_DNA"/>
</dbReference>
<evidence type="ECO:0000313" key="2">
    <source>
        <dbReference type="EMBL" id="GAA4966998.1"/>
    </source>
</evidence>
<reference evidence="3" key="1">
    <citation type="journal article" date="2019" name="Int. J. Syst. Evol. Microbiol.">
        <title>The Global Catalogue of Microorganisms (GCM) 10K type strain sequencing project: providing services to taxonomists for standard genome sequencing and annotation.</title>
        <authorList>
            <consortium name="The Broad Institute Genomics Platform"/>
            <consortium name="The Broad Institute Genome Sequencing Center for Infectious Disease"/>
            <person name="Wu L."/>
            <person name="Ma J."/>
        </authorList>
    </citation>
    <scope>NUCLEOTIDE SEQUENCE [LARGE SCALE GENOMIC DNA]</scope>
    <source>
        <strain evidence="3">JCM 17986</strain>
    </source>
</reference>
<dbReference type="InterPro" id="IPR032875">
    <property type="entry name" value="Succ_CoA_lig_flav_dom"/>
</dbReference>
<sequence length="722" mass="72636">MTGEPGKAVPEHEVKALLAGLGVAVPRGAVVAAGERGVDWAARAGSLGPLVLKAYGPGIVHKTDVGAVRLGLDAATLPDAVRAMRDRLADHGITPDGWLVEEQQPPGVELIAGVIRGPFGLATLVGHGGVLAETLDQAVVRLQPLGDGGAAALVDALPGAAVLHGVRGGAAVDVDAVTALLRCLDAVPEAVAKAYPGFVLDEFECNPVIATPHGAVAVDARLILRAADAPEPPRDGTDFTRLFAPRTVAVAGASTTKVTFGNRFLAAYRAFGRADGLYAVHPTAAEVDGVPAVPSVAEIPGGADYLLVAVPAAATPDLVAGAAGHARFVHVVSGGFREAGDAGLEARLAAAARGAGVRLLGPNCLGVYAPAGRQTFQLGVPAEPGGVGVVSQSGGLAGDIVAAGTRRGLRFSGLVTIGNAVDVDAAELLGHFADDPATRVIGLYVEGTGGGERLTAALRRAADRGKPVVALVGGRSRQGARAVASHTGALAGDARMWQALRADTGLTVVDSLEDFLAVLGMFQRYAGSSRGAEGVLVVGPGGGASVLATDACDRAGLEVRPLPAEAAAGLRRLGYGAGTSLVNPIEIPLGPAVEGGSVFGRVLAAVADGGAAYGDALLHVNVQSYYGYADTGAAPLVRLVDGLAELPPSGPRLSLVLRNLECAPPDDAEAIAAAGLRAAIPLFGNLDQAAAAIAAVQGRQDARCPHCLRTDDDRKPIPGREL</sequence>
<dbReference type="SMART" id="SM00881">
    <property type="entry name" value="CoA_binding"/>
    <property type="match status" value="1"/>
</dbReference>
<proteinExistence type="predicted"/>
<dbReference type="InterPro" id="IPR003781">
    <property type="entry name" value="CoA-bd"/>
</dbReference>